<dbReference type="RefSeq" id="WP_166233936.1">
    <property type="nucleotide sequence ID" value="NZ_CP049865.1"/>
</dbReference>
<dbReference type="InterPro" id="IPR032580">
    <property type="entry name" value="SatD"/>
</dbReference>
<dbReference type="InterPro" id="IPR036388">
    <property type="entry name" value="WH-like_DNA-bd_sf"/>
</dbReference>
<name>A0A6G7Y7R9_9ACTN</name>
<dbReference type="AlphaFoldDB" id="A0A6G7Y7R9"/>
<keyword evidence="2" id="KW-1185">Reference proteome</keyword>
<organism evidence="1 2">
    <name type="scientific">Propioniciclava coleopterorum</name>
    <dbReference type="NCBI Taxonomy" id="2714937"/>
    <lineage>
        <taxon>Bacteria</taxon>
        <taxon>Bacillati</taxon>
        <taxon>Actinomycetota</taxon>
        <taxon>Actinomycetes</taxon>
        <taxon>Propionibacteriales</taxon>
        <taxon>Propionibacteriaceae</taxon>
        <taxon>Propioniciclava</taxon>
    </lineage>
</organism>
<protein>
    <submittedName>
        <fullName evidence="1">RNA polymerase subunit sigma-70</fullName>
    </submittedName>
</protein>
<evidence type="ECO:0000313" key="2">
    <source>
        <dbReference type="Proteomes" id="UP000501058"/>
    </source>
</evidence>
<dbReference type="Gene3D" id="1.10.10.10">
    <property type="entry name" value="Winged helix-like DNA-binding domain superfamily/Winged helix DNA-binding domain"/>
    <property type="match status" value="1"/>
</dbReference>
<sequence>MSEVKPSAYVALLGDLVGSRSAPVRSDLHRRLVDALAAANTGRGVLDPLRVTAGDEFQGVFATLGDALAASYGVRLALRPADVRFGLGVGTVEVIDRDANVQDGSAWWAARAAIEAVEAAARGARRALRTGIGTAHDLPRPVGPLLAAVELVDAGLYGLDDADADILVGLRAGRSQAEAAAALGVTPSAVSQRVARGGLAILADAMTRLEEAR</sequence>
<proteinExistence type="predicted"/>
<evidence type="ECO:0000313" key="1">
    <source>
        <dbReference type="EMBL" id="QIK72862.1"/>
    </source>
</evidence>
<dbReference type="KEGG" id="prv:G7070_12010"/>
<accession>A0A6G7Y7R9</accession>
<reference evidence="1 2" key="1">
    <citation type="submission" date="2020-03" db="EMBL/GenBank/DDBJ databases">
        <title>Propioniciclava sp. nov., isolated from Hydrophilus acuminatus.</title>
        <authorList>
            <person name="Hyun D.-W."/>
            <person name="Bae J.-W."/>
        </authorList>
    </citation>
    <scope>NUCLEOTIDE SEQUENCE [LARGE SCALE GENOMIC DNA]</scope>
    <source>
        <strain evidence="1 2">HDW11</strain>
    </source>
</reference>
<gene>
    <name evidence="1" type="ORF">G7070_12010</name>
</gene>
<dbReference type="Pfam" id="PF16264">
    <property type="entry name" value="SatD"/>
    <property type="match status" value="1"/>
</dbReference>
<dbReference type="Proteomes" id="UP000501058">
    <property type="component" value="Chromosome"/>
</dbReference>
<dbReference type="EMBL" id="CP049865">
    <property type="protein sequence ID" value="QIK72862.1"/>
    <property type="molecule type" value="Genomic_DNA"/>
</dbReference>